<accession>A0ABW2D0Q5</accession>
<dbReference type="Proteomes" id="UP001596380">
    <property type="component" value="Unassembled WGS sequence"/>
</dbReference>
<dbReference type="EMBL" id="JBHSXS010000073">
    <property type="protein sequence ID" value="MFC6887202.1"/>
    <property type="molecule type" value="Genomic_DNA"/>
</dbReference>
<dbReference type="CDD" id="cd04488">
    <property type="entry name" value="RecG_wedge_OBF"/>
    <property type="match status" value="1"/>
</dbReference>
<organism evidence="2 3">
    <name type="scientific">Actinomadura yumaensis</name>
    <dbReference type="NCBI Taxonomy" id="111807"/>
    <lineage>
        <taxon>Bacteria</taxon>
        <taxon>Bacillati</taxon>
        <taxon>Actinomycetota</taxon>
        <taxon>Actinomycetes</taxon>
        <taxon>Streptosporangiales</taxon>
        <taxon>Thermomonosporaceae</taxon>
        <taxon>Actinomadura</taxon>
    </lineage>
</organism>
<protein>
    <submittedName>
        <fullName evidence="2">OB-fold nucleic acid binding domain-containing protein</fullName>
    </submittedName>
</protein>
<reference evidence="3" key="1">
    <citation type="journal article" date="2019" name="Int. J. Syst. Evol. Microbiol.">
        <title>The Global Catalogue of Microorganisms (GCM) 10K type strain sequencing project: providing services to taxonomists for standard genome sequencing and annotation.</title>
        <authorList>
            <consortium name="The Broad Institute Genomics Platform"/>
            <consortium name="The Broad Institute Genome Sequencing Center for Infectious Disease"/>
            <person name="Wu L."/>
            <person name="Ma J."/>
        </authorList>
    </citation>
    <scope>NUCLEOTIDE SEQUENCE [LARGE SCALE GENOMIC DNA]</scope>
    <source>
        <strain evidence="3">JCM 3369</strain>
    </source>
</reference>
<dbReference type="Gene3D" id="2.40.50.140">
    <property type="entry name" value="Nucleic acid-binding proteins"/>
    <property type="match status" value="1"/>
</dbReference>
<feature type="compositionally biased region" description="Basic and acidic residues" evidence="1">
    <location>
        <begin position="33"/>
        <end position="48"/>
    </location>
</feature>
<proteinExistence type="predicted"/>
<dbReference type="InterPro" id="IPR012340">
    <property type="entry name" value="NA-bd_OB-fold"/>
</dbReference>
<dbReference type="RefSeq" id="WP_160823387.1">
    <property type="nucleotide sequence ID" value="NZ_JBHSXS010000073.1"/>
</dbReference>
<dbReference type="InterPro" id="IPR016499">
    <property type="entry name" value="NucleicA-bd_Rv2694c_prd"/>
</dbReference>
<keyword evidence="3" id="KW-1185">Reference proteome</keyword>
<sequence length="140" mass="15257">MDEVPARTSPGGDTPEADRGRGGLRRFLRRMASSKEELEAEELQKAGGDEGATPITACGTRKRHCVAGTLRTVTLRPRGGAPALEAELYDGTDVINLVWLGRRRIAGIDPGRRLRAEGLVSVQDGRKVMFNPRYELRGTS</sequence>
<evidence type="ECO:0000256" key="1">
    <source>
        <dbReference type="SAM" id="MobiDB-lite"/>
    </source>
</evidence>
<dbReference type="PIRSF" id="PIRSF006910">
    <property type="entry name" value="NA_bind_Rv2694c_prd"/>
    <property type="match status" value="1"/>
</dbReference>
<evidence type="ECO:0000313" key="3">
    <source>
        <dbReference type="Proteomes" id="UP001596380"/>
    </source>
</evidence>
<name>A0ABW2D0Q5_9ACTN</name>
<comment type="caution">
    <text evidence="2">The sequence shown here is derived from an EMBL/GenBank/DDBJ whole genome shotgun (WGS) entry which is preliminary data.</text>
</comment>
<gene>
    <name evidence="2" type="ORF">ACFQKB_46090</name>
</gene>
<evidence type="ECO:0000313" key="2">
    <source>
        <dbReference type="EMBL" id="MFC6887202.1"/>
    </source>
</evidence>
<feature type="region of interest" description="Disordered" evidence="1">
    <location>
        <begin position="1"/>
        <end position="55"/>
    </location>
</feature>